<gene>
    <name evidence="2" type="ORF">PMAYCL1PPCAC_21190</name>
</gene>
<feature type="compositionally biased region" description="Polar residues" evidence="1">
    <location>
        <begin position="117"/>
        <end position="129"/>
    </location>
</feature>
<sequence length="138" mass="13990">IDGEANHGGGKTSNNSSLIHEVSASMAREKQNQSHLIDFDSTLPRQPWGKPASPLLREDKPLAASAASADGASSIPSSFHPAMPLNQPRTSSGNISIAPTTAAAAAAIAPHSPESLAKSSPSLILSQAGSLKCSGNGK</sequence>
<feature type="region of interest" description="Disordered" evidence="1">
    <location>
        <begin position="111"/>
        <end position="138"/>
    </location>
</feature>
<proteinExistence type="predicted"/>
<keyword evidence="3" id="KW-1185">Reference proteome</keyword>
<evidence type="ECO:0000256" key="1">
    <source>
        <dbReference type="SAM" id="MobiDB-lite"/>
    </source>
</evidence>
<protein>
    <submittedName>
        <fullName evidence="2">Uncharacterized protein</fullName>
    </submittedName>
</protein>
<accession>A0AAN5CVD0</accession>
<feature type="region of interest" description="Disordered" evidence="1">
    <location>
        <begin position="1"/>
        <end position="95"/>
    </location>
</feature>
<feature type="compositionally biased region" description="Gly residues" evidence="1">
    <location>
        <begin position="1"/>
        <end position="11"/>
    </location>
</feature>
<organism evidence="2 3">
    <name type="scientific">Pristionchus mayeri</name>
    <dbReference type="NCBI Taxonomy" id="1317129"/>
    <lineage>
        <taxon>Eukaryota</taxon>
        <taxon>Metazoa</taxon>
        <taxon>Ecdysozoa</taxon>
        <taxon>Nematoda</taxon>
        <taxon>Chromadorea</taxon>
        <taxon>Rhabditida</taxon>
        <taxon>Rhabditina</taxon>
        <taxon>Diplogasteromorpha</taxon>
        <taxon>Diplogasteroidea</taxon>
        <taxon>Neodiplogasteridae</taxon>
        <taxon>Pristionchus</taxon>
    </lineage>
</organism>
<comment type="caution">
    <text evidence="2">The sequence shown here is derived from an EMBL/GenBank/DDBJ whole genome shotgun (WGS) entry which is preliminary data.</text>
</comment>
<dbReference type="AlphaFoldDB" id="A0AAN5CVD0"/>
<feature type="non-terminal residue" evidence="2">
    <location>
        <position position="1"/>
    </location>
</feature>
<evidence type="ECO:0000313" key="2">
    <source>
        <dbReference type="EMBL" id="GMR50995.1"/>
    </source>
</evidence>
<dbReference type="Proteomes" id="UP001328107">
    <property type="component" value="Unassembled WGS sequence"/>
</dbReference>
<dbReference type="EMBL" id="BTRK01000005">
    <property type="protein sequence ID" value="GMR50995.1"/>
    <property type="molecule type" value="Genomic_DNA"/>
</dbReference>
<feature type="non-terminal residue" evidence="2">
    <location>
        <position position="138"/>
    </location>
</feature>
<name>A0AAN5CVD0_9BILA</name>
<feature type="compositionally biased region" description="Low complexity" evidence="1">
    <location>
        <begin position="63"/>
        <end position="78"/>
    </location>
</feature>
<reference evidence="3" key="1">
    <citation type="submission" date="2022-10" db="EMBL/GenBank/DDBJ databases">
        <title>Genome assembly of Pristionchus species.</title>
        <authorList>
            <person name="Yoshida K."/>
            <person name="Sommer R.J."/>
        </authorList>
    </citation>
    <scope>NUCLEOTIDE SEQUENCE [LARGE SCALE GENOMIC DNA]</scope>
    <source>
        <strain evidence="3">RS5460</strain>
    </source>
</reference>
<evidence type="ECO:0000313" key="3">
    <source>
        <dbReference type="Proteomes" id="UP001328107"/>
    </source>
</evidence>